<dbReference type="OrthoDB" id="2555180at2759"/>
<protein>
    <submittedName>
        <fullName evidence="2">Uncharacterized protein</fullName>
    </submittedName>
</protein>
<dbReference type="EMBL" id="LT558118">
    <property type="protein sequence ID" value="SAM66901.1"/>
    <property type="molecule type" value="Genomic_DNA"/>
</dbReference>
<organism evidence="2 4">
    <name type="scientific">Ustilago bromivora</name>
    <dbReference type="NCBI Taxonomy" id="307758"/>
    <lineage>
        <taxon>Eukaryota</taxon>
        <taxon>Fungi</taxon>
        <taxon>Dikarya</taxon>
        <taxon>Basidiomycota</taxon>
        <taxon>Ustilaginomycotina</taxon>
        <taxon>Ustilaginomycetes</taxon>
        <taxon>Ustilaginales</taxon>
        <taxon>Ustilaginaceae</taxon>
        <taxon>Ustilago</taxon>
    </lineage>
</organism>
<dbReference type="EMBL" id="ULHB01000005">
    <property type="protein sequence ID" value="SYW75327.1"/>
    <property type="molecule type" value="Genomic_DNA"/>
</dbReference>
<dbReference type="AlphaFoldDB" id="A0A1K0FWF7"/>
<proteinExistence type="predicted"/>
<keyword evidence="1" id="KW-0732">Signal</keyword>
<feature type="signal peptide" evidence="1">
    <location>
        <begin position="1"/>
        <end position="23"/>
    </location>
</feature>
<evidence type="ECO:0000313" key="4">
    <source>
        <dbReference type="Proteomes" id="UP000179920"/>
    </source>
</evidence>
<reference evidence="4" key="2">
    <citation type="submission" date="2016-04" db="EMBL/GenBank/DDBJ databases">
        <authorList>
            <person name="Guldener U."/>
            <person name="Guldener U."/>
        </authorList>
    </citation>
    <scope>NUCLEOTIDE SEQUENCE [LARGE SCALE GENOMIC DNA]</scope>
    <source>
        <strain evidence="4">UB2112</strain>
    </source>
</reference>
<reference evidence="2" key="1">
    <citation type="submission" date="2016-04" db="EMBL/GenBank/DDBJ databases">
        <authorList>
            <person name="Evans L.H."/>
            <person name="Alamgir A."/>
            <person name="Owens N."/>
            <person name="Weber N.D."/>
            <person name="Virtaneva K."/>
            <person name="Barbian K."/>
            <person name="Babar A."/>
            <person name="Rosenke K."/>
        </authorList>
    </citation>
    <scope>NUCLEOTIDE SEQUENCE</scope>
    <source>
        <strain evidence="2">UB2112</strain>
    </source>
</reference>
<dbReference type="Proteomes" id="UP000658997">
    <property type="component" value="Unassembled WGS sequence"/>
</dbReference>
<dbReference type="Proteomes" id="UP000179920">
    <property type="component" value="Chromosome II"/>
</dbReference>
<evidence type="ECO:0000313" key="5">
    <source>
        <dbReference type="Proteomes" id="UP000658997"/>
    </source>
</evidence>
<accession>A0A1K0FWF7</accession>
<evidence type="ECO:0000313" key="2">
    <source>
        <dbReference type="EMBL" id="SAM66901.1"/>
    </source>
</evidence>
<keyword evidence="5" id="KW-1185">Reference proteome</keyword>
<feature type="chain" id="PRO_5038295926" evidence="1">
    <location>
        <begin position="24"/>
        <end position="192"/>
    </location>
</feature>
<evidence type="ECO:0000313" key="3">
    <source>
        <dbReference type="EMBL" id="SYW75327.1"/>
    </source>
</evidence>
<sequence>MTKLGFSCLCLGLVFSHLATIVSLPLAAHPFSGPQGVWLSRRSLVLDHLLRIEAQPSPKPITASAYLAPSSDQPSFLNQSNGQNRMIQWHSGPWDRAWELWTKIANKLQLVKRGAPLEVEEEIANHLRPTGWRQKFKDLWRKMTFRKLKVTRSQYDQIRKKYSSRIYQPSNRVQYKKGAMFRSAFVSRPGVG</sequence>
<evidence type="ECO:0000256" key="1">
    <source>
        <dbReference type="SAM" id="SignalP"/>
    </source>
</evidence>
<gene>
    <name evidence="3" type="ORF">UBRO2_00562</name>
    <name evidence="2" type="ORF">UBRO_04028</name>
</gene>
<reference evidence="3" key="3">
    <citation type="submission" date="2018-08" db="EMBL/GenBank/DDBJ databases">
        <authorList>
            <person name="Guldener U."/>
        </authorList>
    </citation>
    <scope>NUCLEOTIDE SEQUENCE</scope>
    <source>
        <strain evidence="3">UB2</strain>
    </source>
</reference>
<name>A0A1K0FWF7_9BASI</name>